<evidence type="ECO:0000256" key="2">
    <source>
        <dbReference type="ARBA" id="ARBA00006523"/>
    </source>
</evidence>
<reference evidence="11" key="2">
    <citation type="submission" date="2020-09" db="EMBL/GenBank/DDBJ databases">
        <authorList>
            <person name="Sun Q."/>
            <person name="Ohkuma M."/>
        </authorList>
    </citation>
    <scope>NUCLEOTIDE SEQUENCE</scope>
    <source>
        <strain evidence="11">JCM 14371</strain>
    </source>
</reference>
<name>A0A917UQK4_9DEIO</name>
<reference evidence="11" key="1">
    <citation type="journal article" date="2014" name="Int. J. Syst. Evol. Microbiol.">
        <title>Complete genome sequence of Corynebacterium casei LMG S-19264T (=DSM 44701T), isolated from a smear-ripened cheese.</title>
        <authorList>
            <consortium name="US DOE Joint Genome Institute (JGI-PGF)"/>
            <person name="Walter F."/>
            <person name="Albersmeier A."/>
            <person name="Kalinowski J."/>
            <person name="Ruckert C."/>
        </authorList>
    </citation>
    <scope>NUCLEOTIDE SEQUENCE</scope>
    <source>
        <strain evidence="11">JCM 14371</strain>
    </source>
</reference>
<feature type="transmembrane region" description="Helical" evidence="9">
    <location>
        <begin position="225"/>
        <end position="249"/>
    </location>
</feature>
<dbReference type="GO" id="GO:0005886">
    <property type="term" value="C:plasma membrane"/>
    <property type="evidence" value="ECO:0007669"/>
    <property type="project" value="UniProtKB-SubCell"/>
</dbReference>
<feature type="transmembrane region" description="Helical" evidence="9">
    <location>
        <begin position="54"/>
        <end position="75"/>
    </location>
</feature>
<evidence type="ECO:0000313" key="12">
    <source>
        <dbReference type="Proteomes" id="UP000635726"/>
    </source>
</evidence>
<dbReference type="Gene3D" id="1.20.1250.20">
    <property type="entry name" value="MFS general substrate transporter like domains"/>
    <property type="match status" value="2"/>
</dbReference>
<evidence type="ECO:0000256" key="9">
    <source>
        <dbReference type="SAM" id="Phobius"/>
    </source>
</evidence>
<accession>A0A917UQK4</accession>
<evidence type="ECO:0000256" key="3">
    <source>
        <dbReference type="ARBA" id="ARBA00022448"/>
    </source>
</evidence>
<keyword evidence="3" id="KW-0813">Transport</keyword>
<keyword evidence="4" id="KW-1003">Cell membrane</keyword>
<dbReference type="PANTHER" id="PTHR23535">
    <property type="entry name" value="SUGAR EFFLUX TRANSPORTER A-RELATED"/>
    <property type="match status" value="1"/>
</dbReference>
<keyword evidence="7 9" id="KW-1133">Transmembrane helix</keyword>
<dbReference type="AlphaFoldDB" id="A0A917UQK4"/>
<dbReference type="CDD" id="cd17471">
    <property type="entry name" value="MFS_Set"/>
    <property type="match status" value="1"/>
</dbReference>
<dbReference type="RefSeq" id="WP_229670912.1">
    <property type="nucleotide sequence ID" value="NZ_BMOE01000005.1"/>
</dbReference>
<sequence length="409" mass="42289">MTPGTAAPTSALARLRALPHAGSMACAVLLIGLASSLTAPYLPLFGAQVAHMSPFALGAFMTLLALSSIVVSLQLGRVSDRLPSRKPVVLLTAAAATAGYVLLTTTTSYALLCVIAAVFLGTGAASFPQLFAFTRTRFGDVPPALAEQGLTTLRSVFSLAWVVGPGVGAAVQGTLGFHGLFLMTAALYAAAGIVVLRSGAGTSTRTAPPPVQAAPAPAPTGRPPVWAVVSSFILYGTSMSMGFIALPLYVTLDLHLPRSDVGLLVGLCALLEIPVMLSFVFLQRRATHQTLIVFAFGLFTVYFLTMALSNTLTPMLLAQIVRAVVIAIAASLGMAYFQDLLPGRIGAATTLFVNTTSVGSVISGLVSGSVAQAYGYRAVFVLCAVLTAGAWLLLLLTARHARRTAPLNA</sequence>
<evidence type="ECO:0000259" key="10">
    <source>
        <dbReference type="PROSITE" id="PS50850"/>
    </source>
</evidence>
<feature type="transmembrane region" description="Helical" evidence="9">
    <location>
        <begin position="315"/>
        <end position="337"/>
    </location>
</feature>
<comment type="similarity">
    <text evidence="2">Belongs to the major facilitator superfamily. Set transporter family.</text>
</comment>
<dbReference type="GO" id="GO:0022857">
    <property type="term" value="F:transmembrane transporter activity"/>
    <property type="evidence" value="ECO:0007669"/>
    <property type="project" value="InterPro"/>
</dbReference>
<evidence type="ECO:0000313" key="11">
    <source>
        <dbReference type="EMBL" id="GGJ75666.1"/>
    </source>
</evidence>
<feature type="transmembrane region" description="Helical" evidence="9">
    <location>
        <begin position="109"/>
        <end position="131"/>
    </location>
</feature>
<evidence type="ECO:0000256" key="5">
    <source>
        <dbReference type="ARBA" id="ARBA00022597"/>
    </source>
</evidence>
<organism evidence="11 12">
    <name type="scientific">Deinococcus aquiradiocola</name>
    <dbReference type="NCBI Taxonomy" id="393059"/>
    <lineage>
        <taxon>Bacteria</taxon>
        <taxon>Thermotogati</taxon>
        <taxon>Deinococcota</taxon>
        <taxon>Deinococci</taxon>
        <taxon>Deinococcales</taxon>
        <taxon>Deinococcaceae</taxon>
        <taxon>Deinococcus</taxon>
    </lineage>
</organism>
<comment type="caution">
    <text evidence="11">The sequence shown here is derived from an EMBL/GenBank/DDBJ whole genome shotgun (WGS) entry which is preliminary data.</text>
</comment>
<proteinExistence type="inferred from homology"/>
<evidence type="ECO:0000256" key="7">
    <source>
        <dbReference type="ARBA" id="ARBA00022989"/>
    </source>
</evidence>
<feature type="transmembrane region" description="Helical" evidence="9">
    <location>
        <begin position="349"/>
        <end position="368"/>
    </location>
</feature>
<evidence type="ECO:0000256" key="8">
    <source>
        <dbReference type="ARBA" id="ARBA00023136"/>
    </source>
</evidence>
<evidence type="ECO:0000256" key="4">
    <source>
        <dbReference type="ARBA" id="ARBA00022475"/>
    </source>
</evidence>
<feature type="transmembrane region" description="Helical" evidence="9">
    <location>
        <begin position="177"/>
        <end position="196"/>
    </location>
</feature>
<feature type="domain" description="Major facilitator superfamily (MFS) profile" evidence="10">
    <location>
        <begin position="20"/>
        <end position="402"/>
    </location>
</feature>
<dbReference type="Proteomes" id="UP000635726">
    <property type="component" value="Unassembled WGS sequence"/>
</dbReference>
<feature type="transmembrane region" description="Helical" evidence="9">
    <location>
        <begin position="291"/>
        <end position="309"/>
    </location>
</feature>
<keyword evidence="12" id="KW-1185">Reference proteome</keyword>
<feature type="transmembrane region" description="Helical" evidence="9">
    <location>
        <begin position="261"/>
        <end position="282"/>
    </location>
</feature>
<dbReference type="InterPro" id="IPR020846">
    <property type="entry name" value="MFS_dom"/>
</dbReference>
<evidence type="ECO:0000256" key="1">
    <source>
        <dbReference type="ARBA" id="ARBA00004651"/>
    </source>
</evidence>
<protein>
    <submittedName>
        <fullName evidence="11">Sugar efflux transporter</fullName>
    </submittedName>
</protein>
<keyword evidence="8 9" id="KW-0472">Membrane</keyword>
<dbReference type="PROSITE" id="PS50850">
    <property type="entry name" value="MFS"/>
    <property type="match status" value="1"/>
</dbReference>
<feature type="transmembrane region" description="Helical" evidence="9">
    <location>
        <begin position="374"/>
        <end position="396"/>
    </location>
</feature>
<gene>
    <name evidence="11" type="ORF">GCM10008939_19830</name>
</gene>
<feature type="transmembrane region" description="Helical" evidence="9">
    <location>
        <begin position="21"/>
        <end position="42"/>
    </location>
</feature>
<dbReference type="InterPro" id="IPR011701">
    <property type="entry name" value="MFS"/>
</dbReference>
<dbReference type="InterPro" id="IPR036259">
    <property type="entry name" value="MFS_trans_sf"/>
</dbReference>
<comment type="subcellular location">
    <subcellularLocation>
        <location evidence="1">Cell membrane</location>
        <topology evidence="1">Multi-pass membrane protein</topology>
    </subcellularLocation>
</comment>
<dbReference type="SUPFAM" id="SSF103473">
    <property type="entry name" value="MFS general substrate transporter"/>
    <property type="match status" value="1"/>
</dbReference>
<feature type="transmembrane region" description="Helical" evidence="9">
    <location>
        <begin position="87"/>
        <end position="103"/>
    </location>
</feature>
<dbReference type="PANTHER" id="PTHR23535:SF2">
    <property type="entry name" value="SUGAR EFFLUX TRANSPORTER A-RELATED"/>
    <property type="match status" value="1"/>
</dbReference>
<dbReference type="Pfam" id="PF07690">
    <property type="entry name" value="MFS_1"/>
    <property type="match status" value="1"/>
</dbReference>
<dbReference type="EMBL" id="BMOE01000005">
    <property type="protein sequence ID" value="GGJ75666.1"/>
    <property type="molecule type" value="Genomic_DNA"/>
</dbReference>
<keyword evidence="6 9" id="KW-0812">Transmembrane</keyword>
<evidence type="ECO:0000256" key="6">
    <source>
        <dbReference type="ARBA" id="ARBA00022692"/>
    </source>
</evidence>
<keyword evidence="5" id="KW-0762">Sugar transport</keyword>